<dbReference type="AlphaFoldDB" id="A0A9P3PDA2"/>
<reference evidence="2" key="1">
    <citation type="submission" date="2022-07" db="EMBL/GenBank/DDBJ databases">
        <title>The genome of Lyophyllum shimeji provides insight into the initial evolution of ectomycorrhizal fungal genome.</title>
        <authorList>
            <person name="Kobayashi Y."/>
            <person name="Shibata T."/>
            <person name="Hirakawa H."/>
            <person name="Shigenobu S."/>
            <person name="Nishiyama T."/>
            <person name="Yamada A."/>
            <person name="Hasebe M."/>
            <person name="Kawaguchi M."/>
        </authorList>
    </citation>
    <scope>NUCLEOTIDE SEQUENCE</scope>
    <source>
        <strain evidence="2">AT787</strain>
    </source>
</reference>
<evidence type="ECO:0000256" key="1">
    <source>
        <dbReference type="SAM" id="MobiDB-lite"/>
    </source>
</evidence>
<dbReference type="Proteomes" id="UP001063166">
    <property type="component" value="Unassembled WGS sequence"/>
</dbReference>
<evidence type="ECO:0000313" key="2">
    <source>
        <dbReference type="EMBL" id="GLB33333.1"/>
    </source>
</evidence>
<name>A0A9P3PDA2_LYOSH</name>
<evidence type="ECO:0000313" key="3">
    <source>
        <dbReference type="Proteomes" id="UP001063166"/>
    </source>
</evidence>
<organism evidence="2 3">
    <name type="scientific">Lyophyllum shimeji</name>
    <name type="common">Hon-shimeji</name>
    <name type="synonym">Tricholoma shimeji</name>
    <dbReference type="NCBI Taxonomy" id="47721"/>
    <lineage>
        <taxon>Eukaryota</taxon>
        <taxon>Fungi</taxon>
        <taxon>Dikarya</taxon>
        <taxon>Basidiomycota</taxon>
        <taxon>Agaricomycotina</taxon>
        <taxon>Agaricomycetes</taxon>
        <taxon>Agaricomycetidae</taxon>
        <taxon>Agaricales</taxon>
        <taxon>Tricholomatineae</taxon>
        <taxon>Lyophyllaceae</taxon>
        <taxon>Lyophyllum</taxon>
    </lineage>
</organism>
<keyword evidence="3" id="KW-1185">Reference proteome</keyword>
<accession>A0A9P3PDA2</accession>
<gene>
    <name evidence="2" type="ORF">LshimejAT787_0102170</name>
</gene>
<protein>
    <submittedName>
        <fullName evidence="2">Uncharacterized protein</fullName>
    </submittedName>
</protein>
<sequence length="348" mass="39635">MKSERSCPCHPSTQTQPPETKQVPSMATSSGVPQVPGDVAPDESSNRLMRFGDWAPVQDPAGEGPPLSIIFYHGRGVAQQLHRLDGWSEEAHPRDYCGSSAKEDAENLDLVLSRSKEWLDRRESSAAEFEDYSVIMLYASSFGYRRVFKLVDTILCTNAGTQEWQETLKSAVFLIELLNVELFNYVSVTEHANNFRGTVFRALAASDQQLQSFQKLAASPVTERYWAILLRSCPPARTRIQQWPMQLKKSLGNRGKQIFLWRIHVVELEPELLEVYRQRFPTSVVSTICAVPIRDLSRVPEEDEIVLRGPFFQLIRMQEEVLEGVGHIHTMDSVMLNTNRDHLAQWNF</sequence>
<dbReference type="OrthoDB" id="2890956at2759"/>
<comment type="caution">
    <text evidence="2">The sequence shown here is derived from an EMBL/GenBank/DDBJ whole genome shotgun (WGS) entry which is preliminary data.</text>
</comment>
<dbReference type="EMBL" id="BRPK01000001">
    <property type="protein sequence ID" value="GLB33333.1"/>
    <property type="molecule type" value="Genomic_DNA"/>
</dbReference>
<feature type="compositionally biased region" description="Polar residues" evidence="1">
    <location>
        <begin position="11"/>
        <end position="32"/>
    </location>
</feature>
<feature type="region of interest" description="Disordered" evidence="1">
    <location>
        <begin position="1"/>
        <end position="45"/>
    </location>
</feature>
<proteinExistence type="predicted"/>